<dbReference type="GO" id="GO:0005737">
    <property type="term" value="C:cytoplasm"/>
    <property type="evidence" value="ECO:0007669"/>
    <property type="project" value="TreeGrafter"/>
</dbReference>
<evidence type="ECO:0000256" key="5">
    <source>
        <dbReference type="ARBA" id="ARBA00022679"/>
    </source>
</evidence>
<dbReference type="SUPFAM" id="SSF51569">
    <property type="entry name" value="Aldolase"/>
    <property type="match status" value="1"/>
</dbReference>
<dbReference type="OrthoDB" id="9807331at2"/>
<evidence type="ECO:0000256" key="2">
    <source>
        <dbReference type="ARBA" id="ARBA00004688"/>
    </source>
</evidence>
<comment type="catalytic activity">
    <reaction evidence="7 8">
        <text>D-erythrose 4-phosphate + phosphoenolpyruvate + H2O = 7-phospho-2-dehydro-3-deoxy-D-arabino-heptonate + phosphate</text>
        <dbReference type="Rhea" id="RHEA:14717"/>
        <dbReference type="ChEBI" id="CHEBI:15377"/>
        <dbReference type="ChEBI" id="CHEBI:16897"/>
        <dbReference type="ChEBI" id="CHEBI:43474"/>
        <dbReference type="ChEBI" id="CHEBI:58394"/>
        <dbReference type="ChEBI" id="CHEBI:58702"/>
        <dbReference type="EC" id="2.5.1.54"/>
    </reaction>
</comment>
<comment type="function">
    <text evidence="1 8">Stereospecific condensation of phosphoenolpyruvate (PEP) and D-erythrose-4-phosphate (E4P) giving rise to 3-deoxy-D-arabino-heptulosonate-7-phosphate (DAHP).</text>
</comment>
<dbReference type="NCBIfam" id="NF009396">
    <property type="entry name" value="PRK12756.1"/>
    <property type="match status" value="1"/>
</dbReference>
<proteinExistence type="inferred from homology"/>
<dbReference type="NCBIfam" id="TIGR00034">
    <property type="entry name" value="aroFGH"/>
    <property type="match status" value="1"/>
</dbReference>
<evidence type="ECO:0000256" key="3">
    <source>
        <dbReference type="ARBA" id="ARBA00007985"/>
    </source>
</evidence>
<dbReference type="GO" id="GO:0009073">
    <property type="term" value="P:aromatic amino acid family biosynthetic process"/>
    <property type="evidence" value="ECO:0007669"/>
    <property type="project" value="UniProtKB-KW"/>
</dbReference>
<dbReference type="RefSeq" id="WP_075472379.1">
    <property type="nucleotide sequence ID" value="NZ_CP135003.1"/>
</dbReference>
<evidence type="ECO:0000256" key="6">
    <source>
        <dbReference type="ARBA" id="ARBA00023141"/>
    </source>
</evidence>
<dbReference type="PATRIC" id="fig|98804.3.peg.74"/>
<accession>A0A160SX61</accession>
<dbReference type="Pfam" id="PF00793">
    <property type="entry name" value="DAHP_synth_1"/>
    <property type="match status" value="1"/>
</dbReference>
<reference evidence="11" key="1">
    <citation type="submission" date="2015-10" db="EMBL/GenBank/DDBJ databases">
        <authorList>
            <person name="Manzano-Marin A."/>
            <person name="Manzano-Marin A."/>
        </authorList>
    </citation>
    <scope>NUCLEOTIDE SEQUENCE [LARGE SCALE GENOMIC DNA]</scope>
    <source>
        <strain evidence="11">BTs</strain>
    </source>
</reference>
<dbReference type="EMBL" id="LN890285">
    <property type="protein sequence ID" value="CUR53065.1"/>
    <property type="molecule type" value="Genomic_DNA"/>
</dbReference>
<keyword evidence="5 8" id="KW-0808">Transferase</keyword>
<dbReference type="GO" id="GO:0008652">
    <property type="term" value="P:amino acid biosynthetic process"/>
    <property type="evidence" value="ECO:0007669"/>
    <property type="project" value="UniProtKB-KW"/>
</dbReference>
<evidence type="ECO:0000256" key="8">
    <source>
        <dbReference type="PIRNR" id="PIRNR001361"/>
    </source>
</evidence>
<dbReference type="EC" id="2.5.1.54" evidence="8"/>
<dbReference type="UniPathway" id="UPA00053">
    <property type="reaction ID" value="UER00084"/>
</dbReference>
<dbReference type="FunFam" id="3.20.20.70:FF:000005">
    <property type="entry name" value="Phospho-2-dehydro-3-deoxyheptonate aldolase"/>
    <property type="match status" value="1"/>
</dbReference>
<dbReference type="GO" id="GO:0042802">
    <property type="term" value="F:identical protein binding"/>
    <property type="evidence" value="ECO:0007669"/>
    <property type="project" value="UniProtKB-ARBA"/>
</dbReference>
<dbReference type="PANTHER" id="PTHR21225">
    <property type="entry name" value="PHOSPHO-2-DEHYDRO-3-DEOXYHEPTONATE ALDOLASE DAHP SYNTHETASE"/>
    <property type="match status" value="1"/>
</dbReference>
<dbReference type="NCBIfam" id="NF009395">
    <property type="entry name" value="PRK12755.1"/>
    <property type="match status" value="1"/>
</dbReference>
<dbReference type="InterPro" id="IPR006219">
    <property type="entry name" value="DAHP_synth_1"/>
</dbReference>
<dbReference type="GO" id="GO:0003849">
    <property type="term" value="F:3-deoxy-7-phosphoheptulonate synthase activity"/>
    <property type="evidence" value="ECO:0007669"/>
    <property type="project" value="UniProtKB-EC"/>
</dbReference>
<keyword evidence="4 8" id="KW-0028">Amino-acid biosynthesis</keyword>
<keyword evidence="6 8" id="KW-0057">Aromatic amino acid biosynthesis</keyword>
<keyword evidence="11" id="KW-1185">Reference proteome</keyword>
<comment type="similarity">
    <text evidence="3 8">Belongs to the class-I DAHP synthase family.</text>
</comment>
<evidence type="ECO:0000313" key="10">
    <source>
        <dbReference type="EMBL" id="CUR53065.1"/>
    </source>
</evidence>
<evidence type="ECO:0000313" key="11">
    <source>
        <dbReference type="Proteomes" id="UP000243633"/>
    </source>
</evidence>
<gene>
    <name evidence="10" type="primary">aroH</name>
    <name evidence="10" type="ORF">BTSPAZIEG_0084</name>
</gene>
<dbReference type="AlphaFoldDB" id="A0A160SX61"/>
<name>A0A160SX61_BUCTT</name>
<dbReference type="GO" id="GO:0009423">
    <property type="term" value="P:chorismate biosynthetic process"/>
    <property type="evidence" value="ECO:0007669"/>
    <property type="project" value="UniProtKB-UniPathway"/>
</dbReference>
<dbReference type="STRING" id="98804.BTSPAZIEG_0084"/>
<protein>
    <recommendedName>
        <fullName evidence="8">Phospho-2-dehydro-3-deoxyheptonate aldolase</fullName>
        <ecNumber evidence="8">2.5.1.54</ecNumber>
    </recommendedName>
</protein>
<dbReference type="PIRSF" id="PIRSF001361">
    <property type="entry name" value="DAHP_synthase"/>
    <property type="match status" value="1"/>
</dbReference>
<feature type="domain" description="DAHP synthetase I/KDSA" evidence="9">
    <location>
        <begin position="41"/>
        <end position="336"/>
    </location>
</feature>
<evidence type="ECO:0000256" key="7">
    <source>
        <dbReference type="ARBA" id="ARBA00047508"/>
    </source>
</evidence>
<dbReference type="PANTHER" id="PTHR21225:SF6">
    <property type="entry name" value="PHOSPHO-2-DEHYDRO-3-DEOXYHEPTONATE ALDOLASE, TRP-SENSITIVE"/>
    <property type="match status" value="1"/>
</dbReference>
<dbReference type="Gene3D" id="3.20.20.70">
    <property type="entry name" value="Aldolase class I"/>
    <property type="match status" value="1"/>
</dbReference>
<evidence type="ECO:0000256" key="1">
    <source>
        <dbReference type="ARBA" id="ARBA00003726"/>
    </source>
</evidence>
<dbReference type="Proteomes" id="UP000243633">
    <property type="component" value="Chromosome 1"/>
</dbReference>
<evidence type="ECO:0000259" key="9">
    <source>
        <dbReference type="Pfam" id="PF00793"/>
    </source>
</evidence>
<evidence type="ECO:0000256" key="4">
    <source>
        <dbReference type="ARBA" id="ARBA00022605"/>
    </source>
</evidence>
<comment type="pathway">
    <text evidence="2 8">Metabolic intermediate biosynthesis; chorismate biosynthesis; chorismate from D-erythrose 4-phosphate and phosphoenolpyruvate: step 1/7.</text>
</comment>
<organism evidence="10 11">
    <name type="scientific">Buchnera aphidicola subsp. Tuberolachnus salignus</name>
    <dbReference type="NCBI Taxonomy" id="98804"/>
    <lineage>
        <taxon>Bacteria</taxon>
        <taxon>Pseudomonadati</taxon>
        <taxon>Pseudomonadota</taxon>
        <taxon>Gammaproteobacteria</taxon>
        <taxon>Enterobacterales</taxon>
        <taxon>Erwiniaceae</taxon>
        <taxon>Buchnera</taxon>
    </lineage>
</organism>
<dbReference type="InterPro" id="IPR013785">
    <property type="entry name" value="Aldolase_TIM"/>
</dbReference>
<sequence>MNNITKVNFFKKKFLITRKQLMNQYLITDIEKKLIYQTRINVSNILKGKDKRLLVIIGPCSIHDTEAALEYSNKLLELRKKYASRLEIIMRTYLEKPRTVIGWKGLISDPFLDGSLQINEGLKISRKLLLKINNLGVPVATEFLDTSISHFISDLISWGAIGARTTESQIHREMVSSLSCPVGFKNGTDGNVLIAIDAIRASNLSHMFLNPDENGYMNINYTSGNPNLHIILRGGKNPNYFEKDVKSAINQLQCFNLPSSLMIDFSHANCSKKYQQQLHVSESVSKQIQDGSHYIFGVMIESFLNEGSQNISNIKNLKYGVSITDACLNWDDSVYILKNLSKSVNVRF</sequence>
<dbReference type="InterPro" id="IPR006218">
    <property type="entry name" value="DAHP1/KDSA"/>
</dbReference>